<comment type="similarity">
    <text evidence="1">Belongs to the eukaryotic ribosomal protein eL32 family.</text>
</comment>
<accession>A0A0H5BL63</accession>
<sequence length="102" mass="12145">MMKKAFIRFNSKKLKRVKKNWRKPRGIDSKIRKKNKGFLKIPKIGYGTSKKIVNLNRNGKKTFLINNKIDLALLSCCKHFYNGILQKNISCFNRKFFYKNML</sequence>
<dbReference type="GO" id="GO:0006412">
    <property type="term" value="P:translation"/>
    <property type="evidence" value="ECO:0007669"/>
    <property type="project" value="InterPro"/>
</dbReference>
<reference evidence="4" key="1">
    <citation type="journal article" date="2015" name="Genome Biol. Evol.">
        <title>Nucleomorph Genome Sequences of Two Chlorarachniophytes, Amorphochlora amoebiformis and Lotharella vacuolata.</title>
        <authorList>
            <person name="Suzuki S."/>
            <person name="Shirato S."/>
            <person name="Hirakawa Y."/>
            <person name="Ishida K."/>
        </authorList>
    </citation>
    <scope>NUCLEOTIDE SEQUENCE</scope>
    <source>
        <strain evidence="4">CCMP240</strain>
    </source>
</reference>
<evidence type="ECO:0000313" key="4">
    <source>
        <dbReference type="EMBL" id="BAS01617.1"/>
    </source>
</evidence>
<dbReference type="GO" id="GO:0003735">
    <property type="term" value="F:structural constituent of ribosome"/>
    <property type="evidence" value="ECO:0007669"/>
    <property type="project" value="InterPro"/>
</dbReference>
<keyword evidence="2 4" id="KW-0689">Ribosomal protein</keyword>
<protein>
    <submittedName>
        <fullName evidence="4">Ribosomal protein L32</fullName>
    </submittedName>
</protein>
<gene>
    <name evidence="4" type="primary">rpl32</name>
</gene>
<evidence type="ECO:0000256" key="3">
    <source>
        <dbReference type="ARBA" id="ARBA00023274"/>
    </source>
</evidence>
<dbReference type="InterPro" id="IPR018263">
    <property type="entry name" value="Ribosomal_eL32_CS"/>
</dbReference>
<dbReference type="Pfam" id="PF01655">
    <property type="entry name" value="Ribosomal_L32e"/>
    <property type="match status" value="1"/>
</dbReference>
<name>A0A0H5BL63_9EUKA</name>
<dbReference type="AlphaFoldDB" id="A0A0H5BL63"/>
<keyword evidence="4" id="KW-0542">Nucleomorph</keyword>
<evidence type="ECO:0000256" key="2">
    <source>
        <dbReference type="ARBA" id="ARBA00022980"/>
    </source>
</evidence>
<keyword evidence="3" id="KW-0687">Ribonucleoprotein</keyword>
<dbReference type="PANTHER" id="PTHR23413">
    <property type="entry name" value="60S RIBOSOMAL PROTEIN L32 AND DNA-DIRECTED RNA POLYMERASE II, SUBUNIT N"/>
    <property type="match status" value="1"/>
</dbReference>
<dbReference type="PROSITE" id="PS00580">
    <property type="entry name" value="RIBOSOMAL_L32E"/>
    <property type="match status" value="1"/>
</dbReference>
<dbReference type="PANTHER" id="PTHR23413:SF1">
    <property type="entry name" value="RIBOSOMAL PROTEIN L32"/>
    <property type="match status" value="1"/>
</dbReference>
<dbReference type="GO" id="GO:0022625">
    <property type="term" value="C:cytosolic large ribosomal subunit"/>
    <property type="evidence" value="ECO:0007669"/>
    <property type="project" value="TreeGrafter"/>
</dbReference>
<evidence type="ECO:0000256" key="1">
    <source>
        <dbReference type="ARBA" id="ARBA00008431"/>
    </source>
</evidence>
<organism evidence="4">
    <name type="scientific">Lotharella vacuolata</name>
    <dbReference type="NCBI Taxonomy" id="74820"/>
    <lineage>
        <taxon>Eukaryota</taxon>
        <taxon>Sar</taxon>
        <taxon>Rhizaria</taxon>
        <taxon>Cercozoa</taxon>
        <taxon>Chlorarachniophyceae</taxon>
        <taxon>Lotharella</taxon>
    </lineage>
</organism>
<proteinExistence type="inferred from homology"/>
<dbReference type="EMBL" id="AB996600">
    <property type="protein sequence ID" value="BAS01617.1"/>
    <property type="molecule type" value="Genomic_DNA"/>
</dbReference>
<geneLocation type="nucleomorph" evidence="4"/>
<dbReference type="SMART" id="SM01393">
    <property type="entry name" value="Ribosomal_L32e"/>
    <property type="match status" value="1"/>
</dbReference>
<dbReference type="InterPro" id="IPR036351">
    <property type="entry name" value="Ribosomal_eL32_sf"/>
</dbReference>
<dbReference type="SUPFAM" id="SSF52042">
    <property type="entry name" value="Ribosomal protein L32e"/>
    <property type="match status" value="1"/>
</dbReference>
<dbReference type="InterPro" id="IPR001515">
    <property type="entry name" value="Ribosomal_eL32"/>
</dbReference>